<dbReference type="PROSITE" id="PS50928">
    <property type="entry name" value="ABC_TM1"/>
    <property type="match status" value="1"/>
</dbReference>
<evidence type="ECO:0000256" key="4">
    <source>
        <dbReference type="ARBA" id="ARBA00022692"/>
    </source>
</evidence>
<feature type="transmembrane region" description="Helical" evidence="7">
    <location>
        <begin position="150"/>
        <end position="171"/>
    </location>
</feature>
<evidence type="ECO:0000256" key="2">
    <source>
        <dbReference type="ARBA" id="ARBA00022448"/>
    </source>
</evidence>
<keyword evidence="10" id="KW-1185">Reference proteome</keyword>
<dbReference type="InterPro" id="IPR000515">
    <property type="entry name" value="MetI-like"/>
</dbReference>
<keyword evidence="4 7" id="KW-0812">Transmembrane</keyword>
<dbReference type="CDD" id="cd06261">
    <property type="entry name" value="TM_PBP2"/>
    <property type="match status" value="1"/>
</dbReference>
<dbReference type="OrthoDB" id="3521657at2"/>
<dbReference type="Proteomes" id="UP000297866">
    <property type="component" value="Unassembled WGS sequence"/>
</dbReference>
<dbReference type="InterPro" id="IPR035906">
    <property type="entry name" value="MetI-like_sf"/>
</dbReference>
<dbReference type="GO" id="GO:0055085">
    <property type="term" value="P:transmembrane transport"/>
    <property type="evidence" value="ECO:0007669"/>
    <property type="project" value="InterPro"/>
</dbReference>
<dbReference type="SUPFAM" id="SSF161098">
    <property type="entry name" value="MetI-like"/>
    <property type="match status" value="1"/>
</dbReference>
<keyword evidence="5 7" id="KW-1133">Transmembrane helix</keyword>
<comment type="similarity">
    <text evidence="7">Belongs to the binding-protein-dependent transport system permease family.</text>
</comment>
<keyword evidence="2 7" id="KW-0813">Transport</keyword>
<proteinExistence type="inferred from homology"/>
<evidence type="ECO:0000256" key="1">
    <source>
        <dbReference type="ARBA" id="ARBA00004651"/>
    </source>
</evidence>
<protein>
    <submittedName>
        <fullName evidence="9">Carbohydrate ABC transporter permease</fullName>
    </submittedName>
</protein>
<feature type="transmembrane region" description="Helical" evidence="7">
    <location>
        <begin position="59"/>
        <end position="81"/>
    </location>
</feature>
<gene>
    <name evidence="9" type="ORF">E3O23_14505</name>
</gene>
<feature type="transmembrane region" description="Helical" evidence="7">
    <location>
        <begin position="183"/>
        <end position="202"/>
    </location>
</feature>
<keyword evidence="3" id="KW-1003">Cell membrane</keyword>
<comment type="caution">
    <text evidence="9">The sequence shown here is derived from an EMBL/GenBank/DDBJ whole genome shotgun (WGS) entry which is preliminary data.</text>
</comment>
<reference evidence="9 10" key="1">
    <citation type="submission" date="2019-03" db="EMBL/GenBank/DDBJ databases">
        <title>Genomics of glacier-inhabiting Cryobacterium strains.</title>
        <authorList>
            <person name="Liu Q."/>
            <person name="Xin Y.-H."/>
        </authorList>
    </citation>
    <scope>NUCLEOTIDE SEQUENCE [LARGE SCALE GENOMIC DNA]</scope>
    <source>
        <strain evidence="9 10">Sr47</strain>
    </source>
</reference>
<dbReference type="AlphaFoldDB" id="A0A4R8UDP0"/>
<feature type="domain" description="ABC transmembrane type-1" evidence="8">
    <location>
        <begin position="115"/>
        <end position="306"/>
    </location>
</feature>
<dbReference type="GO" id="GO:0005886">
    <property type="term" value="C:plasma membrane"/>
    <property type="evidence" value="ECO:0007669"/>
    <property type="project" value="UniProtKB-SubCell"/>
</dbReference>
<accession>A0A4R8UDP0</accession>
<evidence type="ECO:0000256" key="5">
    <source>
        <dbReference type="ARBA" id="ARBA00022989"/>
    </source>
</evidence>
<dbReference type="Gene3D" id="1.10.3720.10">
    <property type="entry name" value="MetI-like"/>
    <property type="match status" value="1"/>
</dbReference>
<feature type="transmembrane region" description="Helical" evidence="7">
    <location>
        <begin position="281"/>
        <end position="305"/>
    </location>
</feature>
<keyword evidence="6 7" id="KW-0472">Membrane</keyword>
<evidence type="ECO:0000313" key="10">
    <source>
        <dbReference type="Proteomes" id="UP000297866"/>
    </source>
</evidence>
<evidence type="ECO:0000259" key="8">
    <source>
        <dbReference type="PROSITE" id="PS50928"/>
    </source>
</evidence>
<name>A0A4R8UDP0_9MICO</name>
<dbReference type="PANTHER" id="PTHR43744">
    <property type="entry name" value="ABC TRANSPORTER PERMEASE PROTEIN MG189-RELATED-RELATED"/>
    <property type="match status" value="1"/>
</dbReference>
<feature type="transmembrane region" description="Helical" evidence="7">
    <location>
        <begin position="114"/>
        <end position="138"/>
    </location>
</feature>
<evidence type="ECO:0000256" key="6">
    <source>
        <dbReference type="ARBA" id="ARBA00023136"/>
    </source>
</evidence>
<dbReference type="Pfam" id="PF00528">
    <property type="entry name" value="BPD_transp_1"/>
    <property type="match status" value="1"/>
</dbReference>
<dbReference type="PANTHER" id="PTHR43744:SF12">
    <property type="entry name" value="ABC TRANSPORTER PERMEASE PROTEIN MG189-RELATED"/>
    <property type="match status" value="1"/>
</dbReference>
<dbReference type="EMBL" id="SOEZ01000070">
    <property type="protein sequence ID" value="TFB47814.1"/>
    <property type="molecule type" value="Genomic_DNA"/>
</dbReference>
<comment type="subcellular location">
    <subcellularLocation>
        <location evidence="1 7">Cell membrane</location>
        <topology evidence="1 7">Multi-pass membrane protein</topology>
    </subcellularLocation>
</comment>
<sequence length="322" mass="35017">MPSSTCSLNWPPPPPSFSSSARWSWSLSSSTCSAGPCAEPFRSNMIALMRRRSGAVARYSLLVVVAFVALLPTYVMFTGAFKTQSDFLSSPFGLPLSPNLDGFSRVLSDQFPAWFMNSVIVTGLSAVITIAVAAFAAWGFAHWDFPGRSTILGVVVSLMVIPPVVLLIPLFQLGAQLGWISTFRLLILIYIGLMLPFSIYMLTNFFSTVPVSILEAARMDGASSWVTFVRIVLPLSKAPLATLAIVNILWAWNELLLALVLMQSNEMKTLMVGLTGFQSRYSLDIPTVMAGMSIATLPLLVAYMFGQRYFIQGLTAGAVKGE</sequence>
<organism evidence="9 10">
    <name type="scientific">Cryobacterium tagatosivorans</name>
    <dbReference type="NCBI Taxonomy" id="1259199"/>
    <lineage>
        <taxon>Bacteria</taxon>
        <taxon>Bacillati</taxon>
        <taxon>Actinomycetota</taxon>
        <taxon>Actinomycetes</taxon>
        <taxon>Micrococcales</taxon>
        <taxon>Microbacteriaceae</taxon>
        <taxon>Cryobacterium</taxon>
    </lineage>
</organism>
<evidence type="ECO:0000313" key="9">
    <source>
        <dbReference type="EMBL" id="TFB47814.1"/>
    </source>
</evidence>
<evidence type="ECO:0000256" key="7">
    <source>
        <dbReference type="RuleBase" id="RU363032"/>
    </source>
</evidence>
<evidence type="ECO:0000256" key="3">
    <source>
        <dbReference type="ARBA" id="ARBA00022475"/>
    </source>
</evidence>